<keyword evidence="8 12" id="KW-0482">Metalloprotease</keyword>
<dbReference type="InterPro" id="IPR001842">
    <property type="entry name" value="Peptidase_M36"/>
</dbReference>
<evidence type="ECO:0000313" key="13">
    <source>
        <dbReference type="EMBL" id="KAJ7314308.1"/>
    </source>
</evidence>
<evidence type="ECO:0000313" key="14">
    <source>
        <dbReference type="Proteomes" id="UP001218218"/>
    </source>
</evidence>
<dbReference type="EC" id="3.4.24.-" evidence="12"/>
<accession>A0AAD6Z9V9</accession>
<evidence type="ECO:0000256" key="4">
    <source>
        <dbReference type="ARBA" id="ARBA00022670"/>
    </source>
</evidence>
<evidence type="ECO:0000256" key="8">
    <source>
        <dbReference type="ARBA" id="ARBA00023049"/>
    </source>
</evidence>
<evidence type="ECO:0000256" key="1">
    <source>
        <dbReference type="ARBA" id="ARBA00004613"/>
    </source>
</evidence>
<keyword evidence="12" id="KW-0732">Signal</keyword>
<dbReference type="PRINTS" id="PR00999">
    <property type="entry name" value="FUNGALYSIN"/>
</dbReference>
<dbReference type="PANTHER" id="PTHR33478:SF1">
    <property type="entry name" value="EXTRACELLULAR METALLOPROTEINASE MEP"/>
    <property type="match status" value="1"/>
</dbReference>
<gene>
    <name evidence="13" type="ORF">DFH08DRAFT_756106</name>
</gene>
<feature type="chain" id="PRO_5041782905" description="Extracellular metalloproteinase" evidence="12">
    <location>
        <begin position="20"/>
        <end position="581"/>
    </location>
</feature>
<feature type="binding site" evidence="11">
    <location>
        <position position="392"/>
    </location>
    <ligand>
        <name>Zn(2+)</name>
        <dbReference type="ChEBI" id="CHEBI:29105"/>
        <note>catalytic</note>
    </ligand>
</feature>
<evidence type="ECO:0000256" key="12">
    <source>
        <dbReference type="RuleBase" id="RU364017"/>
    </source>
</evidence>
<keyword evidence="3 12" id="KW-0964">Secreted</keyword>
<dbReference type="Proteomes" id="UP001218218">
    <property type="component" value="Unassembled WGS sequence"/>
</dbReference>
<evidence type="ECO:0000256" key="7">
    <source>
        <dbReference type="ARBA" id="ARBA00022833"/>
    </source>
</evidence>
<evidence type="ECO:0000256" key="6">
    <source>
        <dbReference type="ARBA" id="ARBA00022801"/>
    </source>
</evidence>
<dbReference type="GO" id="GO:0006508">
    <property type="term" value="P:proteolysis"/>
    <property type="evidence" value="ECO:0007669"/>
    <property type="project" value="UniProtKB-KW"/>
</dbReference>
<dbReference type="AlphaFoldDB" id="A0AAD6Z9V9"/>
<keyword evidence="9 12" id="KW-0865">Zymogen</keyword>
<protein>
    <recommendedName>
        <fullName evidence="12">Extracellular metalloproteinase</fullName>
        <ecNumber evidence="12">3.4.24.-</ecNumber>
    </recommendedName>
    <alternativeName>
        <fullName evidence="12">Fungalysin</fullName>
    </alternativeName>
</protein>
<sequence length="581" mass="62759">MSIFPFLLVFGLYFSSGFASPALKATVRKPSTQTFFPSTSFQTFEGGVDHPLSKRDDTLANTASAYVQAQLKIDSSTVKFKSGYASDIAQYAYIKQQHNNIPLVNAVANVAFKDGKVVSFGHSFVKPSSFASSSATVSVDAAISAAQSALDGKHNNIPTTLEYLVNADNTASLVHVVQVQNADQGTWYEAFVDAHSGKFISSIDLVANAVYRALPIFKQDLTEGFELLVDPQDPVSSPLGWHNDGNTVSNDTSGNNALVYLDQTQTDTAPQTAPGLIFNYTQDPTISPSDGPNPGAARTNVFYIINTVHDVAYIYGFTEAAFNFQQTNIKTGGLGGDRVLASVQNSQGIDNANFGTPPDGQSGQMNMYLWDQTDPERDGGLENDIVTHEMTHGITNRMTGGGTGRCLQIVESGGLGEGWSDAMAEWMEQTGPQIHDFTLGSYVNGGVPIRSKPYSTNSTTNPYTYSTLLTAPEVHDIGEVWANMLHNVHAALVDAHGFSKTARTDPTGSEGNVVFLHLFIDSLALQPCQPDFLQARDAWIQTDHNRYAGANKCLLWKAFASRGMGINAVDYTDDFSVPDEC</sequence>
<dbReference type="InterPro" id="IPR027268">
    <property type="entry name" value="Peptidase_M4/M1_CTD_sf"/>
</dbReference>
<organism evidence="13 14">
    <name type="scientific">Mycena albidolilacea</name>
    <dbReference type="NCBI Taxonomy" id="1033008"/>
    <lineage>
        <taxon>Eukaryota</taxon>
        <taxon>Fungi</taxon>
        <taxon>Dikarya</taxon>
        <taxon>Basidiomycota</taxon>
        <taxon>Agaricomycotina</taxon>
        <taxon>Agaricomycetes</taxon>
        <taxon>Agaricomycetidae</taxon>
        <taxon>Agaricales</taxon>
        <taxon>Marasmiineae</taxon>
        <taxon>Mycenaceae</taxon>
        <taxon>Mycena</taxon>
    </lineage>
</organism>
<feature type="active site" evidence="10">
    <location>
        <position position="389"/>
    </location>
</feature>
<keyword evidence="5 11" id="KW-0479">Metal-binding</keyword>
<comment type="cofactor">
    <cofactor evidence="11">
        <name>Zn(2+)</name>
        <dbReference type="ChEBI" id="CHEBI:29105"/>
    </cofactor>
    <text evidence="11">Binds 1 zinc ion per subunit.</text>
</comment>
<dbReference type="Pfam" id="PF02128">
    <property type="entry name" value="Peptidase_M36"/>
    <property type="match status" value="1"/>
</dbReference>
<dbReference type="PANTHER" id="PTHR33478">
    <property type="entry name" value="EXTRACELLULAR METALLOPROTEINASE MEP"/>
    <property type="match status" value="1"/>
</dbReference>
<keyword evidence="14" id="KW-1185">Reference proteome</keyword>
<dbReference type="InterPro" id="IPR050371">
    <property type="entry name" value="Fungal_virulence_M36"/>
</dbReference>
<feature type="binding site" evidence="11">
    <location>
        <position position="417"/>
    </location>
    <ligand>
        <name>Zn(2+)</name>
        <dbReference type="ChEBI" id="CHEBI:29105"/>
        <note>catalytic</note>
    </ligand>
</feature>
<dbReference type="Gene3D" id="3.10.170.10">
    <property type="match status" value="1"/>
</dbReference>
<evidence type="ECO:0000256" key="5">
    <source>
        <dbReference type="ARBA" id="ARBA00022723"/>
    </source>
</evidence>
<reference evidence="13" key="1">
    <citation type="submission" date="2023-03" db="EMBL/GenBank/DDBJ databases">
        <title>Massive genome expansion in bonnet fungi (Mycena s.s.) driven by repeated elements and novel gene families across ecological guilds.</title>
        <authorList>
            <consortium name="Lawrence Berkeley National Laboratory"/>
            <person name="Harder C.B."/>
            <person name="Miyauchi S."/>
            <person name="Viragh M."/>
            <person name="Kuo A."/>
            <person name="Thoen E."/>
            <person name="Andreopoulos B."/>
            <person name="Lu D."/>
            <person name="Skrede I."/>
            <person name="Drula E."/>
            <person name="Henrissat B."/>
            <person name="Morin E."/>
            <person name="Kohler A."/>
            <person name="Barry K."/>
            <person name="LaButti K."/>
            <person name="Morin E."/>
            <person name="Salamov A."/>
            <person name="Lipzen A."/>
            <person name="Mereny Z."/>
            <person name="Hegedus B."/>
            <person name="Baldrian P."/>
            <person name="Stursova M."/>
            <person name="Weitz H."/>
            <person name="Taylor A."/>
            <person name="Grigoriev I.V."/>
            <person name="Nagy L.G."/>
            <person name="Martin F."/>
            <person name="Kauserud H."/>
        </authorList>
    </citation>
    <scope>NUCLEOTIDE SEQUENCE</scope>
    <source>
        <strain evidence="13">CBHHK002</strain>
    </source>
</reference>
<evidence type="ECO:0000256" key="3">
    <source>
        <dbReference type="ARBA" id="ARBA00022525"/>
    </source>
</evidence>
<dbReference type="GO" id="GO:0005615">
    <property type="term" value="C:extracellular space"/>
    <property type="evidence" value="ECO:0007669"/>
    <property type="project" value="InterPro"/>
</dbReference>
<feature type="binding site" evidence="11">
    <location>
        <position position="388"/>
    </location>
    <ligand>
        <name>Zn(2+)</name>
        <dbReference type="ChEBI" id="CHEBI:29105"/>
        <note>catalytic</note>
    </ligand>
</feature>
<evidence type="ECO:0000256" key="9">
    <source>
        <dbReference type="ARBA" id="ARBA00023145"/>
    </source>
</evidence>
<dbReference type="SUPFAM" id="SSF55486">
    <property type="entry name" value="Metalloproteases ('zincins'), catalytic domain"/>
    <property type="match status" value="1"/>
</dbReference>
<dbReference type="EMBL" id="JARIHO010000068">
    <property type="protein sequence ID" value="KAJ7314308.1"/>
    <property type="molecule type" value="Genomic_DNA"/>
</dbReference>
<keyword evidence="7 11" id="KW-0862">Zinc</keyword>
<comment type="similarity">
    <text evidence="2 12">Belongs to the peptidase M36 family.</text>
</comment>
<evidence type="ECO:0000256" key="11">
    <source>
        <dbReference type="PIRSR" id="PIRSR601842-2"/>
    </source>
</evidence>
<dbReference type="Gene3D" id="1.10.390.10">
    <property type="entry name" value="Neutral Protease Domain 2"/>
    <property type="match status" value="1"/>
</dbReference>
<dbReference type="GO" id="GO:0008270">
    <property type="term" value="F:zinc ion binding"/>
    <property type="evidence" value="ECO:0007669"/>
    <property type="project" value="InterPro"/>
</dbReference>
<comment type="subcellular location">
    <subcellularLocation>
        <location evidence="1 12">Secreted</location>
    </subcellularLocation>
</comment>
<dbReference type="GO" id="GO:0004222">
    <property type="term" value="F:metalloendopeptidase activity"/>
    <property type="evidence" value="ECO:0007669"/>
    <property type="project" value="InterPro"/>
</dbReference>
<feature type="signal peptide" evidence="12">
    <location>
        <begin position="1"/>
        <end position="19"/>
    </location>
</feature>
<keyword evidence="4 12" id="KW-0645">Protease</keyword>
<evidence type="ECO:0000256" key="2">
    <source>
        <dbReference type="ARBA" id="ARBA00006006"/>
    </source>
</evidence>
<proteinExistence type="inferred from homology"/>
<evidence type="ECO:0000256" key="10">
    <source>
        <dbReference type="PIRSR" id="PIRSR601842-1"/>
    </source>
</evidence>
<name>A0AAD6Z9V9_9AGAR</name>
<dbReference type="CDD" id="cd09596">
    <property type="entry name" value="M36"/>
    <property type="match status" value="1"/>
</dbReference>
<keyword evidence="6 12" id="KW-0378">Hydrolase</keyword>
<comment type="caution">
    <text evidence="13">The sequence shown here is derived from an EMBL/GenBank/DDBJ whole genome shotgun (WGS) entry which is preliminary data.</text>
</comment>